<evidence type="ECO:0008006" key="2">
    <source>
        <dbReference type="Google" id="ProtNLM"/>
    </source>
</evidence>
<evidence type="ECO:0000313" key="1">
    <source>
        <dbReference type="EMBL" id="MRY10631.1"/>
    </source>
</evidence>
<sequence>MKTLGIVIFYYPTDEVWKNIASYIDLLDKLIIWNNTPGNQLDLHLPTWEEKIVLMGVGKNLGIGKALNKAILYAKENQYDYLLTMDQDSHFVKEDFKLYLKAIKESNIRSIFSPNYLLHDKALYTSIDDGFIEVETTMTSGSVYPVEVFSKIGLFRDDFFIDAIDTEFSLRAKKSGITTRVMPQVYLVHGAGYQKTKHKFLWKTFFPNEYSPVRSYYIVRNGIITKRLYPWANWKGFLYYWFYKRLFFVICYEDNKFAKIKGLLYGFYHGMIGKTGEQTIF</sequence>
<dbReference type="EMBL" id="WKLP01000004">
    <property type="protein sequence ID" value="MRY10631.1"/>
    <property type="molecule type" value="Genomic_DNA"/>
</dbReference>
<name>A0A6G1ZAB4_9BACT</name>
<accession>A0A6G1ZAB4</accession>
<gene>
    <name evidence="1" type="ORF">GKE01_03990</name>
</gene>
<dbReference type="SUPFAM" id="SSF53448">
    <property type="entry name" value="Nucleotide-diphospho-sugar transferases"/>
    <property type="match status" value="1"/>
</dbReference>
<dbReference type="RefSeq" id="WP_009860719.1">
    <property type="nucleotide sequence ID" value="NZ_CAJSYT010000010.1"/>
</dbReference>
<proteinExistence type="predicted"/>
<organism evidence="1">
    <name type="scientific">Parabacteroides goldsteinii</name>
    <dbReference type="NCBI Taxonomy" id="328812"/>
    <lineage>
        <taxon>Bacteria</taxon>
        <taxon>Pseudomonadati</taxon>
        <taxon>Bacteroidota</taxon>
        <taxon>Bacteroidia</taxon>
        <taxon>Bacteroidales</taxon>
        <taxon>Tannerellaceae</taxon>
        <taxon>Parabacteroides</taxon>
    </lineage>
</organism>
<dbReference type="InterPro" id="IPR029044">
    <property type="entry name" value="Nucleotide-diphossugar_trans"/>
</dbReference>
<dbReference type="AlphaFoldDB" id="A0A6G1ZAB4"/>
<comment type="caution">
    <text evidence="1">The sequence shown here is derived from an EMBL/GenBank/DDBJ whole genome shotgun (WGS) entry which is preliminary data.</text>
</comment>
<dbReference type="Gene3D" id="3.90.550.10">
    <property type="entry name" value="Spore Coat Polysaccharide Biosynthesis Protein SpsA, Chain A"/>
    <property type="match status" value="1"/>
</dbReference>
<reference evidence="1" key="1">
    <citation type="journal article" date="2019" name="Nat. Med.">
        <title>A library of human gut bacterial isolates paired with longitudinal multiomics data enables mechanistic microbiome research.</title>
        <authorList>
            <person name="Poyet M."/>
            <person name="Groussin M."/>
            <person name="Gibbons S.M."/>
            <person name="Avila-Pacheco J."/>
            <person name="Jiang X."/>
            <person name="Kearney S.M."/>
            <person name="Perrotta A.R."/>
            <person name="Berdy B."/>
            <person name="Zhao S."/>
            <person name="Lieberman T.D."/>
            <person name="Swanson P.K."/>
            <person name="Smith M."/>
            <person name="Roesemann S."/>
            <person name="Alexander J.E."/>
            <person name="Rich S.A."/>
            <person name="Livny J."/>
            <person name="Vlamakis H."/>
            <person name="Clish C."/>
            <person name="Bullock K."/>
            <person name="Deik A."/>
            <person name="Scott J."/>
            <person name="Pierce K.A."/>
            <person name="Xavier R.J."/>
            <person name="Alm E.J."/>
        </authorList>
    </citation>
    <scope>NUCLEOTIDE SEQUENCE</scope>
    <source>
        <strain evidence="1">BIOML-A4</strain>
    </source>
</reference>
<protein>
    <recommendedName>
        <fullName evidence="2">Glycosyltransferase</fullName>
    </recommendedName>
</protein>